<evidence type="ECO:0000256" key="4">
    <source>
        <dbReference type="ARBA" id="ARBA00023125"/>
    </source>
</evidence>
<evidence type="ECO:0000259" key="7">
    <source>
        <dbReference type="PROSITE" id="PS50110"/>
    </source>
</evidence>
<evidence type="ECO:0000256" key="1">
    <source>
        <dbReference type="ARBA" id="ARBA00022553"/>
    </source>
</evidence>
<feature type="domain" description="Response regulatory" evidence="7">
    <location>
        <begin position="4"/>
        <end position="119"/>
    </location>
</feature>
<evidence type="ECO:0000256" key="6">
    <source>
        <dbReference type="PROSITE-ProRule" id="PRU00169"/>
    </source>
</evidence>
<evidence type="ECO:0000313" key="9">
    <source>
        <dbReference type="Proteomes" id="UP001382455"/>
    </source>
</evidence>
<dbReference type="SMART" id="SM00448">
    <property type="entry name" value="REC"/>
    <property type="match status" value="1"/>
</dbReference>
<keyword evidence="2" id="KW-0902">Two-component regulatory system</keyword>
<evidence type="ECO:0000256" key="3">
    <source>
        <dbReference type="ARBA" id="ARBA00023015"/>
    </source>
</evidence>
<dbReference type="InterPro" id="IPR011006">
    <property type="entry name" value="CheY-like_superfamily"/>
</dbReference>
<keyword evidence="3" id="KW-0805">Transcription regulation</keyword>
<gene>
    <name evidence="8" type="ORF">WAE96_11625</name>
</gene>
<keyword evidence="1 6" id="KW-0597">Phosphoprotein</keyword>
<accession>A0ABU8EWB3</accession>
<keyword evidence="4" id="KW-0238">DNA-binding</keyword>
<protein>
    <submittedName>
        <fullName evidence="8">Response regulator</fullName>
    </submittedName>
</protein>
<dbReference type="Pfam" id="PF00072">
    <property type="entry name" value="Response_reg"/>
    <property type="match status" value="1"/>
</dbReference>
<dbReference type="Proteomes" id="UP001382455">
    <property type="component" value="Unassembled WGS sequence"/>
</dbReference>
<dbReference type="Gene3D" id="3.40.50.2300">
    <property type="match status" value="1"/>
</dbReference>
<dbReference type="InterPro" id="IPR039420">
    <property type="entry name" value="WalR-like"/>
</dbReference>
<dbReference type="EMBL" id="JBAWKS010000001">
    <property type="protein sequence ID" value="MEI4550317.1"/>
    <property type="molecule type" value="Genomic_DNA"/>
</dbReference>
<evidence type="ECO:0000256" key="2">
    <source>
        <dbReference type="ARBA" id="ARBA00023012"/>
    </source>
</evidence>
<proteinExistence type="predicted"/>
<dbReference type="CDD" id="cd17574">
    <property type="entry name" value="REC_OmpR"/>
    <property type="match status" value="1"/>
</dbReference>
<sequence>MLTSVLAIDDDKLIHQIIEKTLTDNNQVSHAYNGEEGIKMARDTHPDIILLDVEMPGINGFEVCSKLKQQLDTQDIPIMFLSSRSSLEERIKGYNSGADDYIVKPFETEELLARIKVLHQYKKQSQLLKQDIEQAQNTAAIAMTDYSDMGRAMRYVSQTYGVKSLTRLSECLFEFFSPLNLNVVTAFWFESGNEFFSNNSAVCPLEKELMLNAKEGERFIDFGSRTIINYPNVSLLVKNMPVDDAPLYGRYKDLFPHILEATNAKLGTLELHNQLSEQAQQITKTFELVDSTLRAQLQSLYNNSKVSVELIETLYQRFCDTVPRLALESDQEEYILGSVEETVESLRHHLTVGDEIQSSFNEVMTYLDHIMKEREKILERLEQEQQREEINEITSQDDIELF</sequence>
<reference evidence="8 9" key="1">
    <citation type="submission" date="2023-12" db="EMBL/GenBank/DDBJ databases">
        <title>Friends and Foes: Symbiotic and Algicidal bacterial influence on Karenia brevis blooms.</title>
        <authorList>
            <person name="Fei C."/>
            <person name="Mohamed A.R."/>
            <person name="Booker A."/>
            <person name="Arshad M."/>
            <person name="Klass S."/>
            <person name="Ahn S."/>
            <person name="Gilbert P.M."/>
            <person name="Heil C.A."/>
            <person name="Martinez J.M."/>
            <person name="Amin S.A."/>
        </authorList>
    </citation>
    <scope>NUCLEOTIDE SEQUENCE [LARGE SCALE GENOMIC DNA]</scope>
    <source>
        <strain evidence="8 9">CE15</strain>
    </source>
</reference>
<organism evidence="8 9">
    <name type="scientific">Pseudoalteromonas spongiae</name>
    <dbReference type="NCBI Taxonomy" id="298657"/>
    <lineage>
        <taxon>Bacteria</taxon>
        <taxon>Pseudomonadati</taxon>
        <taxon>Pseudomonadota</taxon>
        <taxon>Gammaproteobacteria</taxon>
        <taxon>Alteromonadales</taxon>
        <taxon>Pseudoalteromonadaceae</taxon>
        <taxon>Pseudoalteromonas</taxon>
    </lineage>
</organism>
<comment type="caution">
    <text evidence="8">The sequence shown here is derived from an EMBL/GenBank/DDBJ whole genome shotgun (WGS) entry which is preliminary data.</text>
</comment>
<dbReference type="PANTHER" id="PTHR48111:SF1">
    <property type="entry name" value="TWO-COMPONENT RESPONSE REGULATOR ORR33"/>
    <property type="match status" value="1"/>
</dbReference>
<dbReference type="PANTHER" id="PTHR48111">
    <property type="entry name" value="REGULATOR OF RPOS"/>
    <property type="match status" value="1"/>
</dbReference>
<dbReference type="SUPFAM" id="SSF52172">
    <property type="entry name" value="CheY-like"/>
    <property type="match status" value="1"/>
</dbReference>
<feature type="modified residue" description="4-aspartylphosphate" evidence="6">
    <location>
        <position position="52"/>
    </location>
</feature>
<name>A0ABU8EWB3_9GAMM</name>
<keyword evidence="5" id="KW-0804">Transcription</keyword>
<dbReference type="InterPro" id="IPR001789">
    <property type="entry name" value="Sig_transdc_resp-reg_receiver"/>
</dbReference>
<keyword evidence="9" id="KW-1185">Reference proteome</keyword>
<dbReference type="RefSeq" id="WP_138635038.1">
    <property type="nucleotide sequence ID" value="NZ_JBAWKS010000001.1"/>
</dbReference>
<dbReference type="PROSITE" id="PS50110">
    <property type="entry name" value="RESPONSE_REGULATORY"/>
    <property type="match status" value="1"/>
</dbReference>
<evidence type="ECO:0000313" key="8">
    <source>
        <dbReference type="EMBL" id="MEI4550317.1"/>
    </source>
</evidence>
<evidence type="ECO:0000256" key="5">
    <source>
        <dbReference type="ARBA" id="ARBA00023163"/>
    </source>
</evidence>